<proteinExistence type="predicted"/>
<dbReference type="PROSITE" id="PS51257">
    <property type="entry name" value="PROKAR_LIPOPROTEIN"/>
    <property type="match status" value="1"/>
</dbReference>
<organism evidence="1 2">
    <name type="scientific">Ferruginibacter yonginensis</name>
    <dbReference type="NCBI Taxonomy" id="1310416"/>
    <lineage>
        <taxon>Bacteria</taxon>
        <taxon>Pseudomonadati</taxon>
        <taxon>Bacteroidota</taxon>
        <taxon>Chitinophagia</taxon>
        <taxon>Chitinophagales</taxon>
        <taxon>Chitinophagaceae</taxon>
        <taxon>Ferruginibacter</taxon>
    </lineage>
</organism>
<sequence>MKNILKYAFVVAAVAAVTTSCKKFDTNINGAANTTTSAASYLTLNNRVQAAFVIDSSTLPYLPAGLLPSSYNKFRKLLTYDTVATVNKPTIYNVGDVINIVGYLKGDDSAIAKRRINFRFFQPPSSFITPTALFPMQRAEESYRGFAPATADILNTVSTTNIAPTNVAPFNVSIVNNESIAGINYNTYLVRLTYTIPASLSGKLISINLTANTAGAAADIGNVNWIYAFRVR</sequence>
<keyword evidence="2" id="KW-1185">Reference proteome</keyword>
<name>A0ABV8QS35_9BACT</name>
<reference evidence="2" key="1">
    <citation type="journal article" date="2019" name="Int. J. Syst. Evol. Microbiol.">
        <title>The Global Catalogue of Microorganisms (GCM) 10K type strain sequencing project: providing services to taxonomists for standard genome sequencing and annotation.</title>
        <authorList>
            <consortium name="The Broad Institute Genomics Platform"/>
            <consortium name="The Broad Institute Genome Sequencing Center for Infectious Disease"/>
            <person name="Wu L."/>
            <person name="Ma J."/>
        </authorList>
    </citation>
    <scope>NUCLEOTIDE SEQUENCE [LARGE SCALE GENOMIC DNA]</scope>
    <source>
        <strain evidence="2">CECT 8289</strain>
    </source>
</reference>
<gene>
    <name evidence="1" type="ORF">ACFOWM_03050</name>
</gene>
<dbReference type="EMBL" id="JBHSCZ010000001">
    <property type="protein sequence ID" value="MFC4261844.1"/>
    <property type="molecule type" value="Genomic_DNA"/>
</dbReference>
<accession>A0ABV8QS35</accession>
<evidence type="ECO:0000313" key="1">
    <source>
        <dbReference type="EMBL" id="MFC4261844.1"/>
    </source>
</evidence>
<evidence type="ECO:0008006" key="3">
    <source>
        <dbReference type="Google" id="ProtNLM"/>
    </source>
</evidence>
<comment type="caution">
    <text evidence="1">The sequence shown here is derived from an EMBL/GenBank/DDBJ whole genome shotgun (WGS) entry which is preliminary data.</text>
</comment>
<dbReference type="Proteomes" id="UP001595907">
    <property type="component" value="Unassembled WGS sequence"/>
</dbReference>
<protein>
    <recommendedName>
        <fullName evidence="3">DUF4270 family protein</fullName>
    </recommendedName>
</protein>
<evidence type="ECO:0000313" key="2">
    <source>
        <dbReference type="Proteomes" id="UP001595907"/>
    </source>
</evidence>
<dbReference type="RefSeq" id="WP_379706909.1">
    <property type="nucleotide sequence ID" value="NZ_JBHSCZ010000001.1"/>
</dbReference>